<name>A0ABX8EFH3_9ACTN</name>
<organism evidence="2 3">
    <name type="scientific">Nocardioides aquaticus</name>
    <dbReference type="NCBI Taxonomy" id="160826"/>
    <lineage>
        <taxon>Bacteria</taxon>
        <taxon>Bacillati</taxon>
        <taxon>Actinomycetota</taxon>
        <taxon>Actinomycetes</taxon>
        <taxon>Propionibacteriales</taxon>
        <taxon>Nocardioidaceae</taxon>
        <taxon>Nocardioides</taxon>
    </lineage>
</organism>
<evidence type="ECO:0000313" key="3">
    <source>
        <dbReference type="Proteomes" id="UP000679307"/>
    </source>
</evidence>
<dbReference type="Pfam" id="PF13701">
    <property type="entry name" value="DDE_Tnp_1_4"/>
    <property type="match status" value="1"/>
</dbReference>
<protein>
    <recommendedName>
        <fullName evidence="1">Transposase DDE domain-containing protein</fullName>
    </recommendedName>
</protein>
<evidence type="ECO:0000313" key="2">
    <source>
        <dbReference type="EMBL" id="QVT79257.1"/>
    </source>
</evidence>
<dbReference type="EMBL" id="CP075371">
    <property type="protein sequence ID" value="QVT79257.1"/>
    <property type="molecule type" value="Genomic_DNA"/>
</dbReference>
<dbReference type="InterPro" id="IPR025668">
    <property type="entry name" value="Tnp_DDE_dom"/>
</dbReference>
<gene>
    <name evidence="2" type="ORF">ENKNEFLB_01638</name>
</gene>
<dbReference type="RefSeq" id="WP_214058732.1">
    <property type="nucleotide sequence ID" value="NZ_BAAAHS010000012.1"/>
</dbReference>
<sequence length="476" mass="51163">MKNTTCFYPHVEVDTAPCAAVAQAGGITLTETIALTYLIGALSGELAPWRKDLAVHDPAKVLLDLALSLALGGTCLADVAVLRAEPGVYGLVASDPTISRTIDALAANAPKVLAAIDRARAGARARAWALAGTEAPDHAATAKHPMVIDLDATLIAAHSEKEQASRTWKKGFGFHPLCALIDHGTDGTGEPLVIGLRTGRAGSNTAADHIAVTRQALAQLPDHAPGTRPGRRVLVRTDGAGATHDFLTYLAGRRVTYSVGLTLPTNTADLLQHIPEEVWTPAYDAGGGIRKGAWVAELTGLLDLGGWPAGMRVIARKERPHPGAQLRITDIEGHRVTAFATNTPTGGGHGQLADLELRHRRRARCEDRIRIAKDTGLRALPLHDFDQNQIWCAVIALAGDLLAWMPMLALPGTEVRRWEPKRLRMRLFTIPATRAHHARRRVVHLAEHAPWAHLAQQAIDRLRELHRLGVPLAVPG</sequence>
<dbReference type="NCBIfam" id="NF033539">
    <property type="entry name" value="transpos_IS1380"/>
    <property type="match status" value="1"/>
</dbReference>
<keyword evidence="3" id="KW-1185">Reference proteome</keyword>
<evidence type="ECO:0000259" key="1">
    <source>
        <dbReference type="Pfam" id="PF13701"/>
    </source>
</evidence>
<reference evidence="2 3" key="1">
    <citation type="submission" date="2021-05" db="EMBL/GenBank/DDBJ databases">
        <title>Complete genome of Nocardioides aquaticus KCTC 9944T isolated from meromictic and hypersaline Ekho Lake, Antarctica.</title>
        <authorList>
            <person name="Hwang K."/>
            <person name="Kim K.M."/>
            <person name="Choe H."/>
        </authorList>
    </citation>
    <scope>NUCLEOTIDE SEQUENCE [LARGE SCALE GENOMIC DNA]</scope>
    <source>
        <strain evidence="2 3">KCTC 9944</strain>
    </source>
</reference>
<accession>A0ABX8EFH3</accession>
<feature type="domain" description="Transposase DDE" evidence="1">
    <location>
        <begin position="5"/>
        <end position="465"/>
    </location>
</feature>
<dbReference type="InterPro" id="IPR047960">
    <property type="entry name" value="Transpos_IS1380"/>
</dbReference>
<dbReference type="Proteomes" id="UP000679307">
    <property type="component" value="Chromosome"/>
</dbReference>
<proteinExistence type="predicted"/>